<evidence type="ECO:0000256" key="8">
    <source>
        <dbReference type="RuleBase" id="RU003664"/>
    </source>
</evidence>
<dbReference type="Proteomes" id="UP000054703">
    <property type="component" value="Unassembled WGS sequence"/>
</dbReference>
<gene>
    <name evidence="7 12" type="primary">murD</name>
    <name evidence="12" type="ORF">Lsan_3758</name>
</gene>
<dbReference type="Gene3D" id="3.90.190.20">
    <property type="entry name" value="Mur ligase, C-terminal domain"/>
    <property type="match status" value="1"/>
</dbReference>
<comment type="subcellular location">
    <subcellularLocation>
        <location evidence="1 7 8">Cytoplasm</location>
    </subcellularLocation>
</comment>
<feature type="compositionally biased region" description="Low complexity" evidence="9">
    <location>
        <begin position="230"/>
        <end position="243"/>
    </location>
</feature>
<organism evidence="12 13">
    <name type="scientific">Legionella santicrucis</name>
    <dbReference type="NCBI Taxonomy" id="45074"/>
    <lineage>
        <taxon>Bacteria</taxon>
        <taxon>Pseudomonadati</taxon>
        <taxon>Pseudomonadota</taxon>
        <taxon>Gammaproteobacteria</taxon>
        <taxon>Legionellales</taxon>
        <taxon>Legionellaceae</taxon>
        <taxon>Legionella</taxon>
    </lineage>
</organism>
<name>A0A0W0Y9S6_9GAMM</name>
<evidence type="ECO:0000256" key="9">
    <source>
        <dbReference type="SAM" id="MobiDB-lite"/>
    </source>
</evidence>
<protein>
    <recommendedName>
        <fullName evidence="7 8">UDP-N-acetylmuramoylalanine--D-glutamate ligase</fullName>
        <ecNumber evidence="7 8">6.3.2.9</ecNumber>
    </recommendedName>
    <alternativeName>
        <fullName evidence="7">D-glutamic acid-adding enzyme</fullName>
    </alternativeName>
    <alternativeName>
        <fullName evidence="7">UDP-N-acetylmuramoyl-L-alanyl-D-glutamate synthetase</fullName>
    </alternativeName>
</protein>
<dbReference type="SUPFAM" id="SSF53244">
    <property type="entry name" value="MurD-like peptide ligases, peptide-binding domain"/>
    <property type="match status" value="1"/>
</dbReference>
<feature type="domain" description="Mur ligase central" evidence="11">
    <location>
        <begin position="110"/>
        <end position="217"/>
    </location>
</feature>
<dbReference type="AlphaFoldDB" id="A0A0W0Y9S6"/>
<dbReference type="NCBIfam" id="TIGR01087">
    <property type="entry name" value="murD"/>
    <property type="match status" value="1"/>
</dbReference>
<keyword evidence="7 8" id="KW-0131">Cell cycle</keyword>
<evidence type="ECO:0000256" key="4">
    <source>
        <dbReference type="ARBA" id="ARBA00022598"/>
    </source>
</evidence>
<dbReference type="GO" id="GO:0005737">
    <property type="term" value="C:cytoplasm"/>
    <property type="evidence" value="ECO:0007669"/>
    <property type="project" value="UniProtKB-SubCell"/>
</dbReference>
<dbReference type="PANTHER" id="PTHR43692">
    <property type="entry name" value="UDP-N-ACETYLMURAMOYLALANINE--D-GLUTAMATE LIGASE"/>
    <property type="match status" value="1"/>
</dbReference>
<dbReference type="GO" id="GO:0071555">
    <property type="term" value="P:cell wall organization"/>
    <property type="evidence" value="ECO:0007669"/>
    <property type="project" value="UniProtKB-KW"/>
</dbReference>
<evidence type="ECO:0000256" key="1">
    <source>
        <dbReference type="ARBA" id="ARBA00004496"/>
    </source>
</evidence>
<evidence type="ECO:0000313" key="12">
    <source>
        <dbReference type="EMBL" id="KTD53348.1"/>
    </source>
</evidence>
<dbReference type="Gene3D" id="3.40.1190.10">
    <property type="entry name" value="Mur-like, catalytic domain"/>
    <property type="match status" value="1"/>
</dbReference>
<dbReference type="Pfam" id="PF08245">
    <property type="entry name" value="Mur_ligase_M"/>
    <property type="match status" value="1"/>
</dbReference>
<sequence>MNPPLYLIAGLGKTGLSVARYLRRNNKPFIAFDTRAQAPSIAEFTREFPNVSLYIQDIPDEIIHQLSDIIASPGLSLDTPFLKKAMQVGVAIYGDIECLAREIHAPVIAITGTNGKSTVTTLVGEMAKAAGYKVAVAGNIGTPVLDMLDDEHQYDLWVLELSSFQLDLTYSLEPIAATILNVTPDHLDRHHTMEAYIQAKQRIYHKAQVALFNRDDLDTVPMASSHDEVSISPKSCTSTPSSTLQAPSLWDEGENEKRHLREDINRISFGKNAPEKNNWGLIRQENKIYLAKGHTCFLPVDSVLIKGVHNWFNALAACALADTAGITQQHIIEVLTTFTGLPHRCQWVRTLDGVDWINDSKGTNIGATISAINGIGGSMQGKIVLIAGGQGKGADFRELAQPIADFVRSIILIGEDADKIEAALADVVPISRASSLDNAVEVAKLQAKPGDVVLLSPACASLDMFRDFNHRGEAFASLVNGL</sequence>
<evidence type="ECO:0000256" key="7">
    <source>
        <dbReference type="HAMAP-Rule" id="MF_00639"/>
    </source>
</evidence>
<comment type="similarity">
    <text evidence="7">Belongs to the MurCDEF family.</text>
</comment>
<keyword evidence="6 7" id="KW-0067">ATP-binding</keyword>
<dbReference type="SUPFAM" id="SSF53623">
    <property type="entry name" value="MurD-like peptide ligases, catalytic domain"/>
    <property type="match status" value="1"/>
</dbReference>
<proteinExistence type="inferred from homology"/>
<dbReference type="GO" id="GO:0051301">
    <property type="term" value="P:cell division"/>
    <property type="evidence" value="ECO:0007669"/>
    <property type="project" value="UniProtKB-KW"/>
</dbReference>
<keyword evidence="5 7" id="KW-0547">Nucleotide-binding</keyword>
<keyword evidence="13" id="KW-1185">Reference proteome</keyword>
<dbReference type="GO" id="GO:0008764">
    <property type="term" value="F:UDP-N-acetylmuramoylalanine-D-glutamate ligase activity"/>
    <property type="evidence" value="ECO:0007669"/>
    <property type="project" value="UniProtKB-UniRule"/>
</dbReference>
<dbReference type="Pfam" id="PF02875">
    <property type="entry name" value="Mur_ligase_C"/>
    <property type="match status" value="1"/>
</dbReference>
<comment type="catalytic activity">
    <reaction evidence="7 8">
        <text>UDP-N-acetyl-alpha-D-muramoyl-L-alanine + D-glutamate + ATP = UDP-N-acetyl-alpha-D-muramoyl-L-alanyl-D-glutamate + ADP + phosphate + H(+)</text>
        <dbReference type="Rhea" id="RHEA:16429"/>
        <dbReference type="ChEBI" id="CHEBI:15378"/>
        <dbReference type="ChEBI" id="CHEBI:29986"/>
        <dbReference type="ChEBI" id="CHEBI:30616"/>
        <dbReference type="ChEBI" id="CHEBI:43474"/>
        <dbReference type="ChEBI" id="CHEBI:83898"/>
        <dbReference type="ChEBI" id="CHEBI:83900"/>
        <dbReference type="ChEBI" id="CHEBI:456216"/>
        <dbReference type="EC" id="6.3.2.9"/>
    </reaction>
</comment>
<keyword evidence="7 8" id="KW-0132">Cell division</keyword>
<evidence type="ECO:0000259" key="11">
    <source>
        <dbReference type="Pfam" id="PF08245"/>
    </source>
</evidence>
<evidence type="ECO:0000256" key="5">
    <source>
        <dbReference type="ARBA" id="ARBA00022741"/>
    </source>
</evidence>
<keyword evidence="7 8" id="KW-0573">Peptidoglycan synthesis</keyword>
<dbReference type="UniPathway" id="UPA00219"/>
<dbReference type="InterPro" id="IPR005762">
    <property type="entry name" value="MurD"/>
</dbReference>
<dbReference type="EMBL" id="LNYU01000091">
    <property type="protein sequence ID" value="KTD53348.1"/>
    <property type="molecule type" value="Genomic_DNA"/>
</dbReference>
<dbReference type="Pfam" id="PF21799">
    <property type="entry name" value="MurD-like_N"/>
    <property type="match status" value="1"/>
</dbReference>
<dbReference type="PANTHER" id="PTHR43692:SF1">
    <property type="entry name" value="UDP-N-ACETYLMURAMOYLALANINE--D-GLUTAMATE LIGASE"/>
    <property type="match status" value="1"/>
</dbReference>
<dbReference type="GO" id="GO:0008360">
    <property type="term" value="P:regulation of cell shape"/>
    <property type="evidence" value="ECO:0007669"/>
    <property type="project" value="UniProtKB-KW"/>
</dbReference>
<keyword evidence="4 7" id="KW-0436">Ligase</keyword>
<dbReference type="OrthoDB" id="9809796at2"/>
<keyword evidence="3 7" id="KW-0963">Cytoplasm</keyword>
<evidence type="ECO:0000313" key="13">
    <source>
        <dbReference type="Proteomes" id="UP000054703"/>
    </source>
</evidence>
<dbReference type="RefSeq" id="WP_058515652.1">
    <property type="nucleotide sequence ID" value="NZ_CAAAIH010000001.1"/>
</dbReference>
<dbReference type="SUPFAM" id="SSF51984">
    <property type="entry name" value="MurCD N-terminal domain"/>
    <property type="match status" value="1"/>
</dbReference>
<evidence type="ECO:0000259" key="10">
    <source>
        <dbReference type="Pfam" id="PF02875"/>
    </source>
</evidence>
<dbReference type="HAMAP" id="MF_00639">
    <property type="entry name" value="MurD"/>
    <property type="match status" value="1"/>
</dbReference>
<dbReference type="STRING" id="45074.Lsan_3758"/>
<comment type="pathway">
    <text evidence="2 7 8">Cell wall biogenesis; peptidoglycan biosynthesis.</text>
</comment>
<feature type="region of interest" description="Disordered" evidence="9">
    <location>
        <begin position="228"/>
        <end position="255"/>
    </location>
</feature>
<dbReference type="InterPro" id="IPR036565">
    <property type="entry name" value="Mur-like_cat_sf"/>
</dbReference>
<feature type="binding site" evidence="7">
    <location>
        <begin position="112"/>
        <end position="118"/>
    </location>
    <ligand>
        <name>ATP</name>
        <dbReference type="ChEBI" id="CHEBI:30616"/>
    </ligand>
</feature>
<comment type="caution">
    <text evidence="12">The sequence shown here is derived from an EMBL/GenBank/DDBJ whole genome shotgun (WGS) entry which is preliminary data.</text>
</comment>
<keyword evidence="7 8" id="KW-0133">Cell shape</keyword>
<evidence type="ECO:0000256" key="3">
    <source>
        <dbReference type="ARBA" id="ARBA00022490"/>
    </source>
</evidence>
<dbReference type="GO" id="GO:0009252">
    <property type="term" value="P:peptidoglycan biosynthetic process"/>
    <property type="evidence" value="ECO:0007669"/>
    <property type="project" value="UniProtKB-UniRule"/>
</dbReference>
<dbReference type="PATRIC" id="fig|45074.5.peg.4038"/>
<evidence type="ECO:0000256" key="2">
    <source>
        <dbReference type="ARBA" id="ARBA00004752"/>
    </source>
</evidence>
<dbReference type="InterPro" id="IPR013221">
    <property type="entry name" value="Mur_ligase_cen"/>
</dbReference>
<dbReference type="EC" id="6.3.2.9" evidence="7 8"/>
<dbReference type="InterPro" id="IPR004101">
    <property type="entry name" value="Mur_ligase_C"/>
</dbReference>
<keyword evidence="7 8" id="KW-0961">Cell wall biogenesis/degradation</keyword>
<accession>A0A0W0Y9S6</accession>
<evidence type="ECO:0000256" key="6">
    <source>
        <dbReference type="ARBA" id="ARBA00022840"/>
    </source>
</evidence>
<dbReference type="GO" id="GO:0005524">
    <property type="term" value="F:ATP binding"/>
    <property type="evidence" value="ECO:0007669"/>
    <property type="project" value="UniProtKB-UniRule"/>
</dbReference>
<dbReference type="InterPro" id="IPR036615">
    <property type="entry name" value="Mur_ligase_C_dom_sf"/>
</dbReference>
<reference evidence="12 13" key="1">
    <citation type="submission" date="2015-11" db="EMBL/GenBank/DDBJ databases">
        <title>Genomic analysis of 38 Legionella species identifies large and diverse effector repertoires.</title>
        <authorList>
            <person name="Burstein D."/>
            <person name="Amaro F."/>
            <person name="Zusman T."/>
            <person name="Lifshitz Z."/>
            <person name="Cohen O."/>
            <person name="Gilbert J.A."/>
            <person name="Pupko T."/>
            <person name="Shuman H.A."/>
            <person name="Segal G."/>
        </authorList>
    </citation>
    <scope>NUCLEOTIDE SEQUENCE [LARGE SCALE GENOMIC DNA]</scope>
    <source>
        <strain evidence="12 13">SC-63-C7</strain>
    </source>
</reference>
<comment type="function">
    <text evidence="7 8">Cell wall formation. Catalyzes the addition of glutamate to the nucleotide precursor UDP-N-acetylmuramoyl-L-alanine (UMA).</text>
</comment>
<feature type="domain" description="Mur ligase C-terminal" evidence="10">
    <location>
        <begin position="343"/>
        <end position="459"/>
    </location>
</feature>
<dbReference type="Gene3D" id="3.40.50.720">
    <property type="entry name" value="NAD(P)-binding Rossmann-like Domain"/>
    <property type="match status" value="1"/>
</dbReference>